<evidence type="ECO:0000259" key="12">
    <source>
        <dbReference type="Pfam" id="PF01514"/>
    </source>
</evidence>
<dbReference type="RefSeq" id="WP_074199384.1">
    <property type="nucleotide sequence ID" value="NZ_FSQZ01000001.1"/>
</dbReference>
<keyword evidence="14" id="KW-0966">Cell projection</keyword>
<dbReference type="PRINTS" id="PR01009">
    <property type="entry name" value="FLGMRINGFLIF"/>
</dbReference>
<comment type="similarity">
    <text evidence="3 9">Belongs to the FliF family.</text>
</comment>
<keyword evidence="5 11" id="KW-0812">Transmembrane</keyword>
<comment type="function">
    <text evidence="9">The M ring may be actively involved in energy transduction.</text>
</comment>
<dbReference type="EMBL" id="FSQZ01000001">
    <property type="protein sequence ID" value="SIN66030.1"/>
    <property type="molecule type" value="Genomic_DNA"/>
</dbReference>
<dbReference type="Pfam" id="PF08345">
    <property type="entry name" value="YscJ_FliF_C"/>
    <property type="match status" value="1"/>
</dbReference>
<organism evidence="14 15">
    <name type="scientific">Acetomicrobium flavidum</name>
    <dbReference type="NCBI Taxonomy" id="49896"/>
    <lineage>
        <taxon>Bacteria</taxon>
        <taxon>Thermotogati</taxon>
        <taxon>Synergistota</taxon>
        <taxon>Synergistia</taxon>
        <taxon>Synergistales</taxon>
        <taxon>Acetomicrobiaceae</taxon>
        <taxon>Acetomicrobium</taxon>
    </lineage>
</organism>
<evidence type="ECO:0000256" key="9">
    <source>
        <dbReference type="PIRNR" id="PIRNR004862"/>
    </source>
</evidence>
<evidence type="ECO:0000256" key="3">
    <source>
        <dbReference type="ARBA" id="ARBA00007971"/>
    </source>
</evidence>
<comment type="caution">
    <text evidence="14">The sequence shown here is derived from an EMBL/GenBank/DDBJ whole genome shotgun (WGS) entry which is preliminary data.</text>
</comment>
<keyword evidence="14" id="KW-0282">Flagellum</keyword>
<keyword evidence="7 11" id="KW-0472">Membrane</keyword>
<feature type="domain" description="Flagellar M-ring N-terminal" evidence="12">
    <location>
        <begin position="45"/>
        <end position="219"/>
    </location>
</feature>
<keyword evidence="15" id="KW-1185">Reference proteome</keyword>
<evidence type="ECO:0000256" key="2">
    <source>
        <dbReference type="ARBA" id="ARBA00004651"/>
    </source>
</evidence>
<reference evidence="14 15" key="1">
    <citation type="submission" date="2016-11" db="EMBL/GenBank/DDBJ databases">
        <authorList>
            <person name="Varghese N."/>
            <person name="Submissions S."/>
        </authorList>
    </citation>
    <scope>NUCLEOTIDE SEQUENCE [LARGE SCALE GENOMIC DNA]</scope>
    <source>
        <strain evidence="14 15">DSM 20664</strain>
    </source>
</reference>
<dbReference type="InterPro" id="IPR000067">
    <property type="entry name" value="FlgMring_FliF"/>
</dbReference>
<evidence type="ECO:0000256" key="6">
    <source>
        <dbReference type="ARBA" id="ARBA00022989"/>
    </source>
</evidence>
<evidence type="ECO:0000256" key="8">
    <source>
        <dbReference type="ARBA" id="ARBA00023143"/>
    </source>
</evidence>
<protein>
    <recommendedName>
        <fullName evidence="9">Flagellar M-ring protein</fullName>
    </recommendedName>
</protein>
<dbReference type="PIRSF" id="PIRSF004862">
    <property type="entry name" value="FliF"/>
    <property type="match status" value="1"/>
</dbReference>
<sequence length="518" mass="57248">MERIAKFWNDLKQFWAGLSRWQRLSIVGVVAVGVLTVFILLLVTGRQKYEPLFSNLNIDDQAAIVNYLKDKGIPYKVDPSFNAILVPDDVVYETRLSLVGEGLPKGGIVGFELFDKAKMGMTDFQQKVSYLRALEGELIRTIQAIQGVQSCKVNIVIPEQKLFLEEQSPATASVLLELKPGFEMGSEQVKAIVHLVAHSVEGLNPDNVVVVDSKGRILSDMLDENFLVTGAEGRTLTSLQREMERQQEIEMERKVRQMLERIFGPGKAVVRVRVVLNFDKKRTAVKEYVPGPSGKGVPRSTQSLEETYTGPGVPPGGAPGTTTNIPGYVITSQAAGPSTYERAEGTTNYEISTREQEVVSTPGTLEKISASVLIDGELDQGVLEELRRAVAAAVGIDEARGDELYVMSMPFTPIEAPQAPAAARRWPLYVLIGVVSLLAIGGGFMLLQRRRKKLPAPVEKAPKSEEEVPSLEELLKHPELLKEKGELAILEQQLREYASKKPEEIAAIIKNWLLEDQY</sequence>
<evidence type="ECO:0000256" key="5">
    <source>
        <dbReference type="ARBA" id="ARBA00022692"/>
    </source>
</evidence>
<evidence type="ECO:0000256" key="1">
    <source>
        <dbReference type="ARBA" id="ARBA00004117"/>
    </source>
</evidence>
<evidence type="ECO:0000313" key="15">
    <source>
        <dbReference type="Proteomes" id="UP000185093"/>
    </source>
</evidence>
<gene>
    <name evidence="14" type="ORF">SAMN05444368_0848</name>
</gene>
<accession>A0ABY1JCH7</accession>
<evidence type="ECO:0000313" key="14">
    <source>
        <dbReference type="EMBL" id="SIN66030.1"/>
    </source>
</evidence>
<comment type="subcellular location">
    <subcellularLocation>
        <location evidence="1 9">Bacterial flagellum basal body</location>
    </subcellularLocation>
    <subcellularLocation>
        <location evidence="2">Cell membrane</location>
        <topology evidence="2">Multi-pass membrane protein</topology>
    </subcellularLocation>
</comment>
<dbReference type="InterPro" id="IPR006182">
    <property type="entry name" value="FliF_N_dom"/>
</dbReference>
<feature type="transmembrane region" description="Helical" evidence="11">
    <location>
        <begin position="426"/>
        <end position="447"/>
    </location>
</feature>
<dbReference type="Pfam" id="PF01514">
    <property type="entry name" value="YscJ_FliF"/>
    <property type="match status" value="1"/>
</dbReference>
<feature type="transmembrane region" description="Helical" evidence="11">
    <location>
        <begin position="21"/>
        <end position="43"/>
    </location>
</feature>
<dbReference type="NCBIfam" id="TIGR00206">
    <property type="entry name" value="fliF"/>
    <property type="match status" value="1"/>
</dbReference>
<evidence type="ECO:0000259" key="13">
    <source>
        <dbReference type="Pfam" id="PF08345"/>
    </source>
</evidence>
<proteinExistence type="inferred from homology"/>
<keyword evidence="14" id="KW-0969">Cilium</keyword>
<dbReference type="Gene3D" id="3.30.300.30">
    <property type="match status" value="1"/>
</dbReference>
<dbReference type="Proteomes" id="UP000185093">
    <property type="component" value="Unassembled WGS sequence"/>
</dbReference>
<name>A0ABY1JCH7_9BACT</name>
<evidence type="ECO:0000256" key="7">
    <source>
        <dbReference type="ARBA" id="ARBA00023136"/>
    </source>
</evidence>
<dbReference type="InterPro" id="IPR045851">
    <property type="entry name" value="AMP-bd_C_sf"/>
</dbReference>
<keyword evidence="4" id="KW-1003">Cell membrane</keyword>
<dbReference type="PANTHER" id="PTHR30046">
    <property type="entry name" value="FLAGELLAR M-RING PROTEIN"/>
    <property type="match status" value="1"/>
</dbReference>
<keyword evidence="6 11" id="KW-1133">Transmembrane helix</keyword>
<dbReference type="PANTHER" id="PTHR30046:SF0">
    <property type="entry name" value="FLAGELLAR M-RING PROTEIN"/>
    <property type="match status" value="1"/>
</dbReference>
<evidence type="ECO:0000256" key="11">
    <source>
        <dbReference type="SAM" id="Phobius"/>
    </source>
</evidence>
<evidence type="ECO:0000256" key="10">
    <source>
        <dbReference type="SAM" id="MobiDB-lite"/>
    </source>
</evidence>
<feature type="domain" description="Flagellar M-ring C-terminal" evidence="13">
    <location>
        <begin position="259"/>
        <end position="411"/>
    </location>
</feature>
<dbReference type="InterPro" id="IPR043427">
    <property type="entry name" value="YscJ/FliF"/>
</dbReference>
<dbReference type="InterPro" id="IPR013556">
    <property type="entry name" value="Flag_M-ring_C"/>
</dbReference>
<feature type="region of interest" description="Disordered" evidence="10">
    <location>
        <begin position="289"/>
        <end position="325"/>
    </location>
</feature>
<keyword evidence="8 9" id="KW-0975">Bacterial flagellum</keyword>
<evidence type="ECO:0000256" key="4">
    <source>
        <dbReference type="ARBA" id="ARBA00022475"/>
    </source>
</evidence>